<dbReference type="InterPro" id="IPR053932">
    <property type="entry name" value="GeBP-like_DBD"/>
</dbReference>
<proteinExistence type="inferred from homology"/>
<dbReference type="InterPro" id="IPR007592">
    <property type="entry name" value="GEBP"/>
</dbReference>
<evidence type="ECO:0000313" key="5">
    <source>
        <dbReference type="Proteomes" id="UP001454036"/>
    </source>
</evidence>
<dbReference type="Proteomes" id="UP001454036">
    <property type="component" value="Unassembled WGS sequence"/>
</dbReference>
<feature type="domain" description="Glabrous enhancer-binding protein-like DBD" evidence="3">
    <location>
        <begin position="170"/>
        <end position="264"/>
    </location>
</feature>
<comment type="similarity">
    <text evidence="1">Belongs to the GeBP family.</text>
</comment>
<protein>
    <recommendedName>
        <fullName evidence="3">Glabrous enhancer-binding protein-like DBD domain-containing protein</fullName>
    </recommendedName>
</protein>
<feature type="compositionally biased region" description="Acidic residues" evidence="2">
    <location>
        <begin position="46"/>
        <end position="63"/>
    </location>
</feature>
<feature type="region of interest" description="Disordered" evidence="2">
    <location>
        <begin position="1"/>
        <end position="107"/>
    </location>
</feature>
<gene>
    <name evidence="4" type="ORF">LIER_15849</name>
</gene>
<dbReference type="EMBL" id="BAABME010003480">
    <property type="protein sequence ID" value="GAA0158952.1"/>
    <property type="molecule type" value="Genomic_DNA"/>
</dbReference>
<reference evidence="4 5" key="1">
    <citation type="submission" date="2024-01" db="EMBL/GenBank/DDBJ databases">
        <title>The complete chloroplast genome sequence of Lithospermum erythrorhizon: insights into the phylogenetic relationship among Boraginaceae species and the maternal lineages of purple gromwells.</title>
        <authorList>
            <person name="Okada T."/>
            <person name="Watanabe K."/>
        </authorList>
    </citation>
    <scope>NUCLEOTIDE SEQUENCE [LARGE SCALE GENOMIC DNA]</scope>
</reference>
<comment type="caution">
    <text evidence="4">The sequence shown here is derived from an EMBL/GenBank/DDBJ whole genome shotgun (WGS) entry which is preliminary data.</text>
</comment>
<dbReference type="Pfam" id="PF04504">
    <property type="entry name" value="GeBP-like_DBD"/>
    <property type="match status" value="1"/>
</dbReference>
<dbReference type="GO" id="GO:0005634">
    <property type="term" value="C:nucleus"/>
    <property type="evidence" value="ECO:0007669"/>
    <property type="project" value="TreeGrafter"/>
</dbReference>
<feature type="compositionally biased region" description="Acidic residues" evidence="2">
    <location>
        <begin position="14"/>
        <end position="27"/>
    </location>
</feature>
<accession>A0AAV3Q9P7</accession>
<keyword evidence="5" id="KW-1185">Reference proteome</keyword>
<dbReference type="AlphaFoldDB" id="A0AAV3Q9P7"/>
<dbReference type="GO" id="GO:0006355">
    <property type="term" value="P:regulation of DNA-templated transcription"/>
    <property type="evidence" value="ECO:0007669"/>
    <property type="project" value="InterPro"/>
</dbReference>
<feature type="compositionally biased region" description="Basic and acidic residues" evidence="2">
    <location>
        <begin position="1"/>
        <end position="13"/>
    </location>
</feature>
<sequence>MGKNREVEPKPEESSESDDQLTSDSEQEAPPPKPSTQIPNSSNSSDSDDSLSDSDSSESEPEPEPVAKKSKSNIESNVKGYAIGVKRGAENGVETQDVKKPKRIENLLKKDGKSEGGIKKIDNLVKKDGKSEEGLKNIGKSEGGLKKIDNLVKKDGKCEGGNEDVSKKLFQRIFSEDDEIVLLKGMLDFTAKKKSEPIAEINEFLDFIKKLLHFDVTKAQLLDKIRRLKKKYVNIASKVKDGHERRFSKQHEREGYELSKRIWGAVDVENNNNNVDGGLENGKENGSVMRKCGKVEDKAMLAVMKGLGIGSNRLPDGVGSLYAYAALEHRIMSEEIENIGREKKRELEKKLTKIEVAELEFGAMRWEYMAEKARLIVAAKKAEL</sequence>
<evidence type="ECO:0000313" key="4">
    <source>
        <dbReference type="EMBL" id="GAA0158952.1"/>
    </source>
</evidence>
<evidence type="ECO:0000256" key="1">
    <source>
        <dbReference type="ARBA" id="ARBA00010820"/>
    </source>
</evidence>
<dbReference type="PANTHER" id="PTHR31662">
    <property type="entry name" value="BNAANNG10740D PROTEIN-RELATED"/>
    <property type="match status" value="1"/>
</dbReference>
<evidence type="ECO:0000256" key="2">
    <source>
        <dbReference type="SAM" id="MobiDB-lite"/>
    </source>
</evidence>
<dbReference type="PANTHER" id="PTHR31662:SF33">
    <property type="entry name" value="DNA-BINDING STOREKEEPER PROTEIN TRANSCRIPTIONAL REGULATOR-LIKE PROTEIN"/>
    <property type="match status" value="1"/>
</dbReference>
<organism evidence="4 5">
    <name type="scientific">Lithospermum erythrorhizon</name>
    <name type="common">Purple gromwell</name>
    <name type="synonym">Lithospermum officinale var. erythrorhizon</name>
    <dbReference type="NCBI Taxonomy" id="34254"/>
    <lineage>
        <taxon>Eukaryota</taxon>
        <taxon>Viridiplantae</taxon>
        <taxon>Streptophyta</taxon>
        <taxon>Embryophyta</taxon>
        <taxon>Tracheophyta</taxon>
        <taxon>Spermatophyta</taxon>
        <taxon>Magnoliopsida</taxon>
        <taxon>eudicotyledons</taxon>
        <taxon>Gunneridae</taxon>
        <taxon>Pentapetalae</taxon>
        <taxon>asterids</taxon>
        <taxon>lamiids</taxon>
        <taxon>Boraginales</taxon>
        <taxon>Boraginaceae</taxon>
        <taxon>Boraginoideae</taxon>
        <taxon>Lithospermeae</taxon>
        <taxon>Lithospermum</taxon>
    </lineage>
</organism>
<evidence type="ECO:0000259" key="3">
    <source>
        <dbReference type="Pfam" id="PF04504"/>
    </source>
</evidence>
<name>A0AAV3Q9P7_LITER</name>
<feature type="compositionally biased region" description="Basic and acidic residues" evidence="2">
    <location>
        <begin position="96"/>
        <end position="107"/>
    </location>
</feature>